<sequence length="278" mass="29585">MRILLLQSALSIGMGRRIQFQMRRIGEPPAAASMQPDTASDATPVADNTTATTSASSKSLNGWTKMHSETISREPFNNFIDTGEPGRIWSAGLQSTTIAAFREYISKRVKPGSQADTEQCNWAECALYACGYCEIIEGSVYCPNAAMTGSDGAMMVGEVKDFCVINPEAKNSEFSGHSCREALNLGPGEVPPAVSHANQSDADSAFSGENPTVMDSLAAKPGDSLLNKIAVTAKGHVMCSGMVFHFVPERTETPNDAHIASSSPMLIIMLVISSLIVS</sequence>
<dbReference type="Proteomes" id="UP000541610">
    <property type="component" value="Unassembled WGS sequence"/>
</dbReference>
<protein>
    <submittedName>
        <fullName evidence="2">Uncharacterized protein</fullName>
    </submittedName>
</protein>
<name>A0A7J6PDZ7_PEROL</name>
<dbReference type="OrthoDB" id="421921at2759"/>
<comment type="caution">
    <text evidence="2">The sequence shown here is derived from an EMBL/GenBank/DDBJ whole genome shotgun (WGS) entry which is preliminary data.</text>
</comment>
<feature type="region of interest" description="Disordered" evidence="1">
    <location>
        <begin position="29"/>
        <end position="59"/>
    </location>
</feature>
<evidence type="ECO:0000313" key="2">
    <source>
        <dbReference type="EMBL" id="KAF4694355.1"/>
    </source>
</evidence>
<gene>
    <name evidence="2" type="ORF">FOZ60_008225</name>
</gene>
<organism evidence="2 3">
    <name type="scientific">Perkinsus olseni</name>
    <name type="common">Perkinsus atlanticus</name>
    <dbReference type="NCBI Taxonomy" id="32597"/>
    <lineage>
        <taxon>Eukaryota</taxon>
        <taxon>Sar</taxon>
        <taxon>Alveolata</taxon>
        <taxon>Perkinsozoa</taxon>
        <taxon>Perkinsea</taxon>
        <taxon>Perkinsida</taxon>
        <taxon>Perkinsidae</taxon>
        <taxon>Perkinsus</taxon>
    </lineage>
</organism>
<dbReference type="AlphaFoldDB" id="A0A7J6PDZ7"/>
<reference evidence="2 3" key="1">
    <citation type="submission" date="2020-04" db="EMBL/GenBank/DDBJ databases">
        <title>Perkinsus olseni comparative genomics.</title>
        <authorList>
            <person name="Bogema D.R."/>
        </authorList>
    </citation>
    <scope>NUCLEOTIDE SEQUENCE [LARGE SCALE GENOMIC DNA]</scope>
    <source>
        <strain evidence="2">00978-12</strain>
    </source>
</reference>
<evidence type="ECO:0000313" key="3">
    <source>
        <dbReference type="Proteomes" id="UP000541610"/>
    </source>
</evidence>
<proteinExistence type="predicted"/>
<accession>A0A7J6PDZ7</accession>
<evidence type="ECO:0000256" key="1">
    <source>
        <dbReference type="SAM" id="MobiDB-lite"/>
    </source>
</evidence>
<feature type="compositionally biased region" description="Low complexity" evidence="1">
    <location>
        <begin position="49"/>
        <end position="59"/>
    </location>
</feature>
<dbReference type="EMBL" id="JABANP010000033">
    <property type="protein sequence ID" value="KAF4694355.1"/>
    <property type="molecule type" value="Genomic_DNA"/>
</dbReference>